<dbReference type="AlphaFoldDB" id="A0A1F4Y4V4"/>
<name>A0A1F4Y4V4_9BACT</name>
<dbReference type="EMBL" id="MEXB01000001">
    <property type="protein sequence ID" value="OGC88951.1"/>
    <property type="molecule type" value="Genomic_DNA"/>
</dbReference>
<proteinExistence type="predicted"/>
<gene>
    <name evidence="1" type="ORF">A2419_01160</name>
</gene>
<dbReference type="Proteomes" id="UP000176568">
    <property type="component" value="Unassembled WGS sequence"/>
</dbReference>
<protein>
    <submittedName>
        <fullName evidence="1">Uncharacterized protein</fullName>
    </submittedName>
</protein>
<evidence type="ECO:0000313" key="1">
    <source>
        <dbReference type="EMBL" id="OGC88951.1"/>
    </source>
</evidence>
<accession>A0A1F4Y4V4</accession>
<organism evidence="1 2">
    <name type="scientific">Candidatus Adlerbacteria bacterium RIFOXYC1_FULL_48_26</name>
    <dbReference type="NCBI Taxonomy" id="1797247"/>
    <lineage>
        <taxon>Bacteria</taxon>
        <taxon>Candidatus Adleribacteriota</taxon>
    </lineage>
</organism>
<comment type="caution">
    <text evidence="1">The sequence shown here is derived from an EMBL/GenBank/DDBJ whole genome shotgun (WGS) entry which is preliminary data.</text>
</comment>
<sequence length="67" mass="7727">MEESIKIEIDTLIILKSSHLGAIRNESKQKSFLFSAKRQEQKTVNSQLTLGIFLLFRSTQKDKNMTL</sequence>
<evidence type="ECO:0000313" key="2">
    <source>
        <dbReference type="Proteomes" id="UP000176568"/>
    </source>
</evidence>
<reference evidence="1 2" key="1">
    <citation type="journal article" date="2016" name="Nat. Commun.">
        <title>Thousands of microbial genomes shed light on interconnected biogeochemical processes in an aquifer system.</title>
        <authorList>
            <person name="Anantharaman K."/>
            <person name="Brown C.T."/>
            <person name="Hug L.A."/>
            <person name="Sharon I."/>
            <person name="Castelle C.J."/>
            <person name="Probst A.J."/>
            <person name="Thomas B.C."/>
            <person name="Singh A."/>
            <person name="Wilkins M.J."/>
            <person name="Karaoz U."/>
            <person name="Brodie E.L."/>
            <person name="Williams K.H."/>
            <person name="Hubbard S.S."/>
            <person name="Banfield J.F."/>
        </authorList>
    </citation>
    <scope>NUCLEOTIDE SEQUENCE [LARGE SCALE GENOMIC DNA]</scope>
</reference>